<protein>
    <submittedName>
        <fullName evidence="1">Uncharacterized protein</fullName>
    </submittedName>
</protein>
<organism evidence="1 2">
    <name type="scientific">Elizabethkingia ursingii</name>
    <dbReference type="NCBI Taxonomy" id="1756150"/>
    <lineage>
        <taxon>Bacteria</taxon>
        <taxon>Pseudomonadati</taxon>
        <taxon>Bacteroidota</taxon>
        <taxon>Flavobacteriia</taxon>
        <taxon>Flavobacteriales</taxon>
        <taxon>Weeksellaceae</taxon>
        <taxon>Elizabethkingia</taxon>
    </lineage>
</organism>
<dbReference type="Proteomes" id="UP000190016">
    <property type="component" value="Unassembled WGS sequence"/>
</dbReference>
<keyword evidence="2" id="KW-1185">Reference proteome</keyword>
<comment type="caution">
    <text evidence="1">The sequence shown here is derived from an EMBL/GenBank/DDBJ whole genome shotgun (WGS) entry which is preliminary data.</text>
</comment>
<gene>
    <name evidence="1" type="ORF">BB021_02550</name>
</gene>
<dbReference type="SUPFAM" id="SSF101908">
    <property type="entry name" value="Putative isomerase YbhE"/>
    <property type="match status" value="1"/>
</dbReference>
<accession>A0ABX3ND84</accession>
<proteinExistence type="predicted"/>
<name>A0ABX3ND84_9FLAO</name>
<dbReference type="RefSeq" id="WP_078778139.1">
    <property type="nucleotide sequence ID" value="NZ_MBDS01000002.1"/>
</dbReference>
<sequence length="359" mass="41739">MKTNKIYDISLNTDHTIIASTLSKSDEVIVLMSSGDVVRFNTYNQTEEHLFSVKNNIGYSDRGFDITAKSSIYTMDEIVVVVNDYKRHGFVHYPEKYNALHLWREDYHADISAYPIALYKNADGIPHLIFSEAWNHIQIMNLSTRQILTAAKSLIEENAEEKHLHFYKKHSEDNKLPWPRSYDYFYGKLLLSPNQQKFLSAGWTWGSSDNYRVYDIEKFINSNRISHLGIGIWEHENRATCWIDNNCVAITYSPFMEGDENSTSDTPNEIHIFKIDEDQVKIHRKIQVDDQHIMNSRMYFSQAANSFIFLYDKGGLSVIAMDGQIVHRDENPKICEYNPETGYFLATDHKTISVYELTI</sequence>
<evidence type="ECO:0000313" key="1">
    <source>
        <dbReference type="EMBL" id="OPB93284.1"/>
    </source>
</evidence>
<reference evidence="1 2" key="1">
    <citation type="submission" date="2016-07" db="EMBL/GenBank/DDBJ databases">
        <title>Revisiting the Taxonomy of the Elizabethkingia Genus based on Whole-Genome Sequencing, Optical Mapping, and MALDI-TOF.</title>
        <authorList>
            <person name="Nicholson A.C."/>
        </authorList>
    </citation>
    <scope>NUCLEOTIDE SEQUENCE [LARGE SCALE GENOMIC DNA]</scope>
    <source>
        <strain evidence="1 2">C1558</strain>
    </source>
</reference>
<dbReference type="EMBL" id="MBDS01000002">
    <property type="protein sequence ID" value="OPB93284.1"/>
    <property type="molecule type" value="Genomic_DNA"/>
</dbReference>
<evidence type="ECO:0000313" key="2">
    <source>
        <dbReference type="Proteomes" id="UP000190016"/>
    </source>
</evidence>